<dbReference type="PANTHER" id="PTHR21700">
    <property type="entry name" value="TRANSTHYRETIN-LIKE FAMILY PROTEIN-RELATED"/>
    <property type="match status" value="1"/>
</dbReference>
<protein>
    <submittedName>
        <fullName evidence="6">CRE-TTR-3 protein</fullName>
    </submittedName>
</protein>
<dbReference type="GO" id="GO:0009986">
    <property type="term" value="C:cell surface"/>
    <property type="evidence" value="ECO:0007669"/>
    <property type="project" value="InterPro"/>
</dbReference>
<name>E3LS37_CAERE</name>
<evidence type="ECO:0000313" key="6">
    <source>
        <dbReference type="EMBL" id="EFP09409.1"/>
    </source>
</evidence>
<dbReference type="eggNOG" id="ENOG502S1IK">
    <property type="taxonomic scope" value="Eukaryota"/>
</dbReference>
<dbReference type="InterPro" id="IPR038479">
    <property type="entry name" value="Transthyretin-like_sf"/>
</dbReference>
<comment type="similarity">
    <text evidence="2">Belongs to the nematode transthyretin-like family.</text>
</comment>
<feature type="chain" id="PRO_5012971762" evidence="5">
    <location>
        <begin position="16"/>
        <end position="151"/>
    </location>
</feature>
<dbReference type="AlphaFoldDB" id="E3LS37"/>
<evidence type="ECO:0000256" key="4">
    <source>
        <dbReference type="ARBA" id="ARBA00022729"/>
    </source>
</evidence>
<sequence>MRLLILSLFIGSTIALDLIGRTQWAAVKGKLLCEGKPASGVKVKLMESDSNEYNSFLPGFLDKDDKLASSKADSNGEFNLSGSTKEITTIEPYLAVFHDCKDGITPCQRVLRIDIPKSYSNWGSSAKKTYDAGSLELAGKFKGETRSCFNR</sequence>
<evidence type="ECO:0000256" key="3">
    <source>
        <dbReference type="ARBA" id="ARBA00022525"/>
    </source>
</evidence>
<organism evidence="7">
    <name type="scientific">Caenorhabditis remanei</name>
    <name type="common">Caenorhabditis vulgaris</name>
    <dbReference type="NCBI Taxonomy" id="31234"/>
    <lineage>
        <taxon>Eukaryota</taxon>
        <taxon>Metazoa</taxon>
        <taxon>Ecdysozoa</taxon>
        <taxon>Nematoda</taxon>
        <taxon>Chromadorea</taxon>
        <taxon>Rhabditida</taxon>
        <taxon>Rhabditina</taxon>
        <taxon>Rhabditomorpha</taxon>
        <taxon>Rhabditoidea</taxon>
        <taxon>Rhabditidae</taxon>
        <taxon>Peloderinae</taxon>
        <taxon>Caenorhabditis</taxon>
    </lineage>
</organism>
<evidence type="ECO:0000256" key="2">
    <source>
        <dbReference type="ARBA" id="ARBA00010112"/>
    </source>
</evidence>
<keyword evidence="3" id="KW-0964">Secreted</keyword>
<dbReference type="OrthoDB" id="5837678at2759"/>
<evidence type="ECO:0000313" key="7">
    <source>
        <dbReference type="Proteomes" id="UP000008281"/>
    </source>
</evidence>
<evidence type="ECO:0000256" key="1">
    <source>
        <dbReference type="ARBA" id="ARBA00004613"/>
    </source>
</evidence>
<dbReference type="GO" id="GO:0005576">
    <property type="term" value="C:extracellular region"/>
    <property type="evidence" value="ECO:0007669"/>
    <property type="project" value="UniProtKB-SubCell"/>
</dbReference>
<dbReference type="STRING" id="31234.E3LS37"/>
<feature type="signal peptide" evidence="5">
    <location>
        <begin position="1"/>
        <end position="15"/>
    </location>
</feature>
<reference evidence="6" key="1">
    <citation type="submission" date="2007-07" db="EMBL/GenBank/DDBJ databases">
        <title>PCAP assembly of the Caenorhabditis remanei genome.</title>
        <authorList>
            <consortium name="The Caenorhabditis remanei Sequencing Consortium"/>
            <person name="Wilson R.K."/>
        </authorList>
    </citation>
    <scope>NUCLEOTIDE SEQUENCE [LARGE SCALE GENOMIC DNA]</scope>
    <source>
        <strain evidence="6">PB4641</strain>
    </source>
</reference>
<keyword evidence="4 5" id="KW-0732">Signal</keyword>
<dbReference type="Gene3D" id="2.60.40.3330">
    <property type="match status" value="1"/>
</dbReference>
<proteinExistence type="inferred from homology"/>
<gene>
    <name evidence="6" type="primary">Cre-ttr-3</name>
    <name evidence="6" type="ORF">CRE_25239</name>
</gene>
<dbReference type="Pfam" id="PF01060">
    <property type="entry name" value="TTR-52"/>
    <property type="match status" value="1"/>
</dbReference>
<dbReference type="InParanoid" id="E3LS37"/>
<evidence type="ECO:0000256" key="5">
    <source>
        <dbReference type="SAM" id="SignalP"/>
    </source>
</evidence>
<dbReference type="HOGENOM" id="CLU_121109_4_1_1"/>
<dbReference type="FunCoup" id="E3LS37">
    <property type="interactions" value="1748"/>
</dbReference>
<comment type="subcellular location">
    <subcellularLocation>
        <location evidence="1">Secreted</location>
    </subcellularLocation>
</comment>
<dbReference type="EMBL" id="DS268414">
    <property type="protein sequence ID" value="EFP09409.1"/>
    <property type="molecule type" value="Genomic_DNA"/>
</dbReference>
<dbReference type="PANTHER" id="PTHR21700:SF16">
    <property type="entry name" value="TRANSTHYRETIN-LIKE PROTEIN 3"/>
    <property type="match status" value="1"/>
</dbReference>
<keyword evidence="7" id="KW-1185">Reference proteome</keyword>
<dbReference type="Proteomes" id="UP000008281">
    <property type="component" value="Unassembled WGS sequence"/>
</dbReference>
<accession>E3LS37</accession>
<dbReference type="InterPro" id="IPR001534">
    <property type="entry name" value="Transthyretin-like"/>
</dbReference>
<dbReference type="OMA" id="ETRSCFN"/>